<dbReference type="Proteomes" id="UP001444071">
    <property type="component" value="Unassembled WGS sequence"/>
</dbReference>
<feature type="non-terminal residue" evidence="1">
    <location>
        <position position="1"/>
    </location>
</feature>
<name>A0ABV0VTK6_9TELE</name>
<dbReference type="EMBL" id="JAHRIM010010815">
    <property type="protein sequence ID" value="MEQ2260561.1"/>
    <property type="molecule type" value="Genomic_DNA"/>
</dbReference>
<protein>
    <submittedName>
        <fullName evidence="1">Uncharacterized protein</fullName>
    </submittedName>
</protein>
<accession>A0ABV0VTK6</accession>
<sequence length="78" mass="9205">GVEERRQSSDMRRMCLSLLATGQHRLTFTCMNDLAFVTKIFLTLFSWRINLSFFSVRAEFCSRWSQDTSRQEVTLFSL</sequence>
<evidence type="ECO:0000313" key="1">
    <source>
        <dbReference type="EMBL" id="MEQ2260561.1"/>
    </source>
</evidence>
<evidence type="ECO:0000313" key="2">
    <source>
        <dbReference type="Proteomes" id="UP001444071"/>
    </source>
</evidence>
<comment type="caution">
    <text evidence="1">The sequence shown here is derived from an EMBL/GenBank/DDBJ whole genome shotgun (WGS) entry which is preliminary data.</text>
</comment>
<reference evidence="1 2" key="1">
    <citation type="submission" date="2021-06" db="EMBL/GenBank/DDBJ databases">
        <authorList>
            <person name="Palmer J.M."/>
        </authorList>
    </citation>
    <scope>NUCLEOTIDE SEQUENCE [LARGE SCALE GENOMIC DNA]</scope>
    <source>
        <strain evidence="1 2">XR_2019</strain>
        <tissue evidence="1">Muscle</tissue>
    </source>
</reference>
<keyword evidence="2" id="KW-1185">Reference proteome</keyword>
<organism evidence="1 2">
    <name type="scientific">Xenotaenia resolanae</name>
    <dbReference type="NCBI Taxonomy" id="208358"/>
    <lineage>
        <taxon>Eukaryota</taxon>
        <taxon>Metazoa</taxon>
        <taxon>Chordata</taxon>
        <taxon>Craniata</taxon>
        <taxon>Vertebrata</taxon>
        <taxon>Euteleostomi</taxon>
        <taxon>Actinopterygii</taxon>
        <taxon>Neopterygii</taxon>
        <taxon>Teleostei</taxon>
        <taxon>Neoteleostei</taxon>
        <taxon>Acanthomorphata</taxon>
        <taxon>Ovalentaria</taxon>
        <taxon>Atherinomorphae</taxon>
        <taxon>Cyprinodontiformes</taxon>
        <taxon>Goodeidae</taxon>
        <taxon>Xenotaenia</taxon>
    </lineage>
</organism>
<gene>
    <name evidence="1" type="ORF">XENORESO_020459</name>
</gene>
<proteinExistence type="predicted"/>